<keyword evidence="3" id="KW-1185">Reference proteome</keyword>
<feature type="region of interest" description="Disordered" evidence="1">
    <location>
        <begin position="75"/>
        <end position="94"/>
    </location>
</feature>
<accession>A0A1D7YD60</accession>
<name>A0A1D7YD60_9ACTN</name>
<reference evidence="3" key="1">
    <citation type="submission" date="2016-09" db="EMBL/GenBank/DDBJ databases">
        <title>Streptomyces puniciscabiei strain:TW1S1 Genome sequencing and assembly.</title>
        <authorList>
            <person name="Kim M.-K."/>
            <person name="Kim S.B."/>
        </authorList>
    </citation>
    <scope>NUCLEOTIDE SEQUENCE [LARGE SCALE GENOMIC DNA]</scope>
    <source>
        <strain evidence="3">TW1S1</strain>
    </source>
</reference>
<organism evidence="2 3">
    <name type="scientific">Streptomyces fodineus</name>
    <dbReference type="NCBI Taxonomy" id="1904616"/>
    <lineage>
        <taxon>Bacteria</taxon>
        <taxon>Bacillati</taxon>
        <taxon>Actinomycetota</taxon>
        <taxon>Actinomycetes</taxon>
        <taxon>Kitasatosporales</taxon>
        <taxon>Streptomycetaceae</taxon>
        <taxon>Streptomyces</taxon>
    </lineage>
</organism>
<dbReference type="Proteomes" id="UP000094960">
    <property type="component" value="Chromosome"/>
</dbReference>
<protein>
    <submittedName>
        <fullName evidence="2">Uncharacterized protein</fullName>
    </submittedName>
</protein>
<feature type="region of interest" description="Disordered" evidence="1">
    <location>
        <begin position="1"/>
        <end position="43"/>
    </location>
</feature>
<dbReference type="AlphaFoldDB" id="A0A1D7YD60"/>
<sequence>MATAIVSPRARPRPSMDAEITPERPKGSTAMRTTSQRVAPRASAASSCIRGTCRNTSRLTLVMIGRIMIASRMPTVSMARGAPPSQEKMPVQPR</sequence>
<dbReference type="EMBL" id="CP017248">
    <property type="protein sequence ID" value="AOR33491.1"/>
    <property type="molecule type" value="Genomic_DNA"/>
</dbReference>
<evidence type="ECO:0000313" key="2">
    <source>
        <dbReference type="EMBL" id="AOR33491.1"/>
    </source>
</evidence>
<dbReference type="KEGG" id="spun:BFF78_22675"/>
<gene>
    <name evidence="2" type="ORF">BFF78_22675</name>
</gene>
<evidence type="ECO:0000313" key="3">
    <source>
        <dbReference type="Proteomes" id="UP000094960"/>
    </source>
</evidence>
<evidence type="ECO:0000256" key="1">
    <source>
        <dbReference type="SAM" id="MobiDB-lite"/>
    </source>
</evidence>
<proteinExistence type="predicted"/>